<reference evidence="1" key="1">
    <citation type="submission" date="2014-09" db="EMBL/GenBank/DDBJ databases">
        <authorList>
            <person name="Magalhaes I.L.F."/>
            <person name="Oliveira U."/>
            <person name="Santos F.R."/>
            <person name="Vidigal T.H.D.A."/>
            <person name="Brescovit A.D."/>
            <person name="Santos A.J."/>
        </authorList>
    </citation>
    <scope>NUCLEOTIDE SEQUENCE</scope>
    <source>
        <tissue evidence="1">Shoot tissue taken approximately 20 cm above the soil surface</tissue>
    </source>
</reference>
<evidence type="ECO:0000313" key="1">
    <source>
        <dbReference type="EMBL" id="JAE02373.1"/>
    </source>
</evidence>
<organism evidence="1">
    <name type="scientific">Arundo donax</name>
    <name type="common">Giant reed</name>
    <name type="synonym">Donax arundinaceus</name>
    <dbReference type="NCBI Taxonomy" id="35708"/>
    <lineage>
        <taxon>Eukaryota</taxon>
        <taxon>Viridiplantae</taxon>
        <taxon>Streptophyta</taxon>
        <taxon>Embryophyta</taxon>
        <taxon>Tracheophyta</taxon>
        <taxon>Spermatophyta</taxon>
        <taxon>Magnoliopsida</taxon>
        <taxon>Liliopsida</taxon>
        <taxon>Poales</taxon>
        <taxon>Poaceae</taxon>
        <taxon>PACMAD clade</taxon>
        <taxon>Arundinoideae</taxon>
        <taxon>Arundineae</taxon>
        <taxon>Arundo</taxon>
    </lineage>
</organism>
<name>A0A0A9F246_ARUDO</name>
<proteinExistence type="predicted"/>
<dbReference type="EMBL" id="GBRH01195523">
    <property type="protein sequence ID" value="JAE02373.1"/>
    <property type="molecule type" value="Transcribed_RNA"/>
</dbReference>
<protein>
    <submittedName>
        <fullName evidence="1">Pco090977</fullName>
    </submittedName>
</protein>
<sequence length="36" mass="4359">MKGCHGKFLSSKSLEYMNFSKKMRHFPYIHLLISLW</sequence>
<accession>A0A0A9F246</accession>
<dbReference type="AlphaFoldDB" id="A0A0A9F246"/>
<reference evidence="1" key="2">
    <citation type="journal article" date="2015" name="Data Brief">
        <title>Shoot transcriptome of the giant reed, Arundo donax.</title>
        <authorList>
            <person name="Barrero R.A."/>
            <person name="Guerrero F.D."/>
            <person name="Moolhuijzen P."/>
            <person name="Goolsby J.A."/>
            <person name="Tidwell J."/>
            <person name="Bellgard S.E."/>
            <person name="Bellgard M.I."/>
        </authorList>
    </citation>
    <scope>NUCLEOTIDE SEQUENCE</scope>
    <source>
        <tissue evidence="1">Shoot tissue taken approximately 20 cm above the soil surface</tissue>
    </source>
</reference>